<accession>A0ABW9Y8R2</accession>
<evidence type="ECO:0000256" key="1">
    <source>
        <dbReference type="SAM" id="SignalP"/>
    </source>
</evidence>
<feature type="signal peptide" evidence="1">
    <location>
        <begin position="1"/>
        <end position="23"/>
    </location>
</feature>
<keyword evidence="3" id="KW-1185">Reference proteome</keyword>
<reference evidence="3" key="1">
    <citation type="submission" date="2020-01" db="EMBL/GenBank/DDBJ databases">
        <title>Sphingomonas sp. strain CSW-10.</title>
        <authorList>
            <person name="Chen W.-M."/>
        </authorList>
    </citation>
    <scope>NUCLEOTIDE SEQUENCE [LARGE SCALE GENOMIC DNA]</scope>
    <source>
        <strain evidence="3">CCP-1</strain>
    </source>
</reference>
<sequence>MIAARPHALAPCLVALALTGCVAAPAAVAPASSGPLRVTNNGTPFANHEGAAARQMAEAECAARGTTLRTGIYDRFEAGVWVYPGGCA</sequence>
<name>A0ABW9Y8R2_9RHOB</name>
<keyword evidence="1" id="KW-0732">Signal</keyword>
<dbReference type="PROSITE" id="PS51257">
    <property type="entry name" value="PROKAR_LIPOPROTEIN"/>
    <property type="match status" value="1"/>
</dbReference>
<proteinExistence type="predicted"/>
<evidence type="ECO:0000313" key="3">
    <source>
        <dbReference type="Proteomes" id="UP001517376"/>
    </source>
</evidence>
<evidence type="ECO:0000313" key="2">
    <source>
        <dbReference type="EMBL" id="NBE08987.1"/>
    </source>
</evidence>
<evidence type="ECO:0008006" key="4">
    <source>
        <dbReference type="Google" id="ProtNLM"/>
    </source>
</evidence>
<dbReference type="Proteomes" id="UP001517376">
    <property type="component" value="Unassembled WGS sequence"/>
</dbReference>
<feature type="chain" id="PRO_5046010367" description="Lipoprotein" evidence="1">
    <location>
        <begin position="24"/>
        <end position="88"/>
    </location>
</feature>
<dbReference type="RefSeq" id="WP_161768008.1">
    <property type="nucleotide sequence ID" value="NZ_JAAATW010000003.1"/>
</dbReference>
<protein>
    <recommendedName>
        <fullName evidence="4">Lipoprotein</fullName>
    </recommendedName>
</protein>
<comment type="caution">
    <text evidence="2">The sequence shown here is derived from an EMBL/GenBank/DDBJ whole genome shotgun (WGS) entry which is preliminary data.</text>
</comment>
<dbReference type="EMBL" id="JAAATW010000003">
    <property type="protein sequence ID" value="NBE08987.1"/>
    <property type="molecule type" value="Genomic_DNA"/>
</dbReference>
<organism evidence="2 3">
    <name type="scientific">Paragemmobacter ruber</name>
    <dbReference type="NCBI Taxonomy" id="1985673"/>
    <lineage>
        <taxon>Bacteria</taxon>
        <taxon>Pseudomonadati</taxon>
        <taxon>Pseudomonadota</taxon>
        <taxon>Alphaproteobacteria</taxon>
        <taxon>Rhodobacterales</taxon>
        <taxon>Paracoccaceae</taxon>
        <taxon>Paragemmobacter</taxon>
    </lineage>
</organism>
<gene>
    <name evidence="2" type="ORF">GU920_15705</name>
</gene>